<evidence type="ECO:0000313" key="2">
    <source>
        <dbReference type="Proteomes" id="UP000027997"/>
    </source>
</evidence>
<gene>
    <name evidence="1" type="ORF">GV64_18130</name>
</gene>
<keyword evidence="2" id="KW-1185">Reference proteome</keyword>
<name>A0A081KE13_9GAMM</name>
<dbReference type="EMBL" id="JOJP01000001">
    <property type="protein sequence ID" value="KEI72389.1"/>
    <property type="molecule type" value="Genomic_DNA"/>
</dbReference>
<dbReference type="Proteomes" id="UP000027997">
    <property type="component" value="Unassembled WGS sequence"/>
</dbReference>
<organism evidence="1 2">
    <name type="scientific">Endozoicomonas elysicola</name>
    <dbReference type="NCBI Taxonomy" id="305900"/>
    <lineage>
        <taxon>Bacteria</taxon>
        <taxon>Pseudomonadati</taxon>
        <taxon>Pseudomonadota</taxon>
        <taxon>Gammaproteobacteria</taxon>
        <taxon>Oceanospirillales</taxon>
        <taxon>Endozoicomonadaceae</taxon>
        <taxon>Endozoicomonas</taxon>
    </lineage>
</organism>
<sequence length="281" mass="32762">MLSSHLTPSKTDTLFQRLETKQFYQRCSNMQSTFHQERSIKLKPGQIIDRRALMGIEKQEKTLDEWSSFLRLLNVPPEVIRQVLNNIQNANTLLFGIEELNDKATLKVYLEYWDFLISLIQQGKHERQPFALNRGYKWETDHPEHWKEDIYWCYPLLTLPELHKRLKTLTGINGAILQYFLNPLLFQNRSLRGEQLVYLEIVGEDNARRSFDINCYKGQLSVSDALPYLLELAQHWRIKNDLSKVLSCYSSHCLGHISGGVGRDKQPFLSIYIEESSTAAA</sequence>
<reference evidence="1 2" key="1">
    <citation type="submission" date="2014-06" db="EMBL/GenBank/DDBJ databases">
        <title>Whole Genome Sequences of Three Symbiotic Endozoicomonas Bacteria.</title>
        <authorList>
            <person name="Neave M.J."/>
            <person name="Apprill A."/>
            <person name="Voolstra C.R."/>
        </authorList>
    </citation>
    <scope>NUCLEOTIDE SEQUENCE [LARGE SCALE GENOMIC DNA]</scope>
    <source>
        <strain evidence="1 2">DSM 22380</strain>
    </source>
</reference>
<dbReference type="eggNOG" id="ENOG50317PP">
    <property type="taxonomic scope" value="Bacteria"/>
</dbReference>
<protein>
    <submittedName>
        <fullName evidence="1">Uncharacterized protein</fullName>
    </submittedName>
</protein>
<evidence type="ECO:0000313" key="1">
    <source>
        <dbReference type="EMBL" id="KEI72389.1"/>
    </source>
</evidence>
<dbReference type="AlphaFoldDB" id="A0A081KE13"/>
<comment type="caution">
    <text evidence="1">The sequence shown here is derived from an EMBL/GenBank/DDBJ whole genome shotgun (WGS) entry which is preliminary data.</text>
</comment>
<accession>A0A081KE13</accession>
<proteinExistence type="predicted"/>
<dbReference type="STRING" id="305900.GV64_18130"/>